<sequence>MKMDSISKRKVRRMERNNINVIMELSYRMDASNSLLSRKDIRKDYFPGIFKVISYGESEIDRMIQEVIEINNTNDRYSRGKSPKILKVAYLVTEDSYKEYSKEYFGEEHDIYDDMDSGIFFNRNLHENIISKFFNSKPYIRKLKSEGLLNLNMSGNIHTMFTYDLSIRKFLSKTNNSLDEEILKEISNKTMTLYYIKSKSIFDELTNLKNELKELDIDKETLRSASKALEHAEVSANYLSDVNLKLLKRQGVDFDAFINDKGNKNGFRRS</sequence>
<feature type="coiled-coil region" evidence="1">
    <location>
        <begin position="198"/>
        <end position="232"/>
    </location>
</feature>
<protein>
    <submittedName>
        <fullName evidence="2">Uncharacterized protein</fullName>
    </submittedName>
</protein>
<accession>A0A8S5TGL1</accession>
<proteinExistence type="predicted"/>
<organism evidence="2">
    <name type="scientific">Myoviridae sp. ctIty1</name>
    <dbReference type="NCBI Taxonomy" id="2827673"/>
    <lineage>
        <taxon>Viruses</taxon>
        <taxon>Duplodnaviria</taxon>
        <taxon>Heunggongvirae</taxon>
        <taxon>Uroviricota</taxon>
        <taxon>Caudoviricetes</taxon>
    </lineage>
</organism>
<keyword evidence="1" id="KW-0175">Coiled coil</keyword>
<name>A0A8S5TGL1_9CAUD</name>
<evidence type="ECO:0000313" key="2">
    <source>
        <dbReference type="EMBL" id="DAF62280.1"/>
    </source>
</evidence>
<reference evidence="2" key="1">
    <citation type="journal article" date="2021" name="Proc. Natl. Acad. Sci. U.S.A.">
        <title>A Catalog of Tens of Thousands of Viruses from Human Metagenomes Reveals Hidden Associations with Chronic Diseases.</title>
        <authorList>
            <person name="Tisza M.J."/>
            <person name="Buck C.B."/>
        </authorList>
    </citation>
    <scope>NUCLEOTIDE SEQUENCE</scope>
    <source>
        <strain evidence="2">CtIty1</strain>
    </source>
</reference>
<dbReference type="EMBL" id="BK032823">
    <property type="protein sequence ID" value="DAF62280.1"/>
    <property type="molecule type" value="Genomic_DNA"/>
</dbReference>
<evidence type="ECO:0000256" key="1">
    <source>
        <dbReference type="SAM" id="Coils"/>
    </source>
</evidence>